<name>A0A7S7NL48_PALFE</name>
<dbReference type="Pfam" id="PF13174">
    <property type="entry name" value="TPR_6"/>
    <property type="match status" value="1"/>
</dbReference>
<evidence type="ECO:0000256" key="1">
    <source>
        <dbReference type="ARBA" id="ARBA00022737"/>
    </source>
</evidence>
<accession>A0A7S7NL48</accession>
<dbReference type="RefSeq" id="WP_194447302.1">
    <property type="nucleotide sequence ID" value="NZ_CP063849.1"/>
</dbReference>
<dbReference type="SUPFAM" id="SSF48452">
    <property type="entry name" value="TPR-like"/>
    <property type="match status" value="2"/>
</dbReference>
<dbReference type="PANTHER" id="PTHR45586:SF1">
    <property type="entry name" value="LIPOPOLYSACCHARIDE ASSEMBLY PROTEIN B"/>
    <property type="match status" value="1"/>
</dbReference>
<dbReference type="Proteomes" id="UP000593892">
    <property type="component" value="Chromosome"/>
</dbReference>
<protein>
    <submittedName>
        <fullName evidence="6">DUF5107 domain-containing protein</fullName>
    </submittedName>
</protein>
<keyword evidence="4" id="KW-0732">Signal</keyword>
<dbReference type="PROSITE" id="PS50005">
    <property type="entry name" value="TPR"/>
    <property type="match status" value="2"/>
</dbReference>
<dbReference type="InterPro" id="IPR051012">
    <property type="entry name" value="CellSynth/LPSAsmb/PSIAsmb"/>
</dbReference>
<dbReference type="InterPro" id="IPR011990">
    <property type="entry name" value="TPR-like_helical_dom_sf"/>
</dbReference>
<dbReference type="KEGG" id="pfer:IRI77_22730"/>
<feature type="repeat" description="TPR" evidence="3">
    <location>
        <begin position="834"/>
        <end position="867"/>
    </location>
</feature>
<evidence type="ECO:0000313" key="6">
    <source>
        <dbReference type="EMBL" id="QOY85632.1"/>
    </source>
</evidence>
<gene>
    <name evidence="6" type="ORF">IRI77_22730</name>
</gene>
<dbReference type="Pfam" id="PF13432">
    <property type="entry name" value="TPR_16"/>
    <property type="match status" value="3"/>
</dbReference>
<evidence type="ECO:0000256" key="2">
    <source>
        <dbReference type="ARBA" id="ARBA00022803"/>
    </source>
</evidence>
<evidence type="ECO:0000256" key="3">
    <source>
        <dbReference type="PROSITE-ProRule" id="PRU00339"/>
    </source>
</evidence>
<keyword evidence="2 3" id="KW-0802">TPR repeat</keyword>
<evidence type="ECO:0000256" key="4">
    <source>
        <dbReference type="SAM" id="SignalP"/>
    </source>
</evidence>
<dbReference type="EMBL" id="CP063849">
    <property type="protein sequence ID" value="QOY85632.1"/>
    <property type="molecule type" value="Genomic_DNA"/>
</dbReference>
<sequence length="1092" mass="121465">MRRLFSALILASALAWAQGPPAVRVEEGSLVIPTYEHSGREVEPALFPTSTVTGLYPFTTYLMPFREGGPKPQRYQALFVENEYLKLTYIPEFGGRLFSLYDKLRGREVLYRNDVIKPASYNPRNSWPQSGLELTGPHDLHMLTLHSEPYWSNLVVKNADGSVTLALGETDPIYGMEVQLSATLHPGVAALELGIRCFNGRPSRMPQMLWINTAIRATPKTRFLYPMSRTVGHTTADIADWPLYNGLDYSWDRNNTHMLGVFGIDSYDNFQGAYQFDLDYGIFRYADRRVVQGMKLWTFGYGDSGSSHEAGYTDHAGPYVELQSGRYVWDGHYEWVQPHKTESWSEWWVPVAGTKGLTSLSAAVALNLEIPEQNGAMGSLTLAATRRLTGAGIVVRSQAGELLNLKANLDPERVYQAEIPLRGTPRELVVTVTDAGGRVVFEYHRPDSPPGRKEYTPFTLPLERPRKTVSEMSVEELVMAGEYRLKELDDAGAVALFEQALTRDPGDSRAHRQLGIQDYQHARFKAASEHLEKSVDRDPYGAESHYYLALCRLALGRETEAERAFYFVGADSGYFGAREYQLGRLAMRRKQPEVAVRHFEAALGANSGDLSARVALGLALADLGQRSQASEALLAASKLQPSSRLAPAARFLLAGDPQAKAELLRLLGRQSQEAMAVAGFFADLLRWNDAVRVLRLVDENNGDPFGTPGEFYYILAYCQRRAGDIPGADGSLRKAHASSGKIDRFPSRRESLAPLEEAVALDPSDGQAHYLLACLLYHLGQPAEAIEHWRAAAGNRPRDFSIRRALGLSLAENGGVEQAANELQRAVELNPAHIRTLNDLSNLYARAGRFDDQLALLQKALASRPGDDDLAEGVLTSYLMKGLYPEAERLIAEHRFSPRHRSYGLRDKFRLMRFAQGAAALNQGNAAEALRLFEDSLRPPASLGIDDFASQSTPRQLYYLGRAYEALGRQAEAKSALERACAGYEKLSGDRDSWSSENYFIVLALDRLGRRDEATALQNRFVNFGQSEVDDRLRERRAEARYLLALIRKREGKTTEALALLGNTIEAKPDFLAARIELRGEAPDPLAPAGRR</sequence>
<evidence type="ECO:0000313" key="7">
    <source>
        <dbReference type="Proteomes" id="UP000593892"/>
    </source>
</evidence>
<dbReference type="Pfam" id="PF13431">
    <property type="entry name" value="TPR_17"/>
    <property type="match status" value="1"/>
</dbReference>
<dbReference type="Gene3D" id="1.25.40.10">
    <property type="entry name" value="Tetratricopeptide repeat domain"/>
    <property type="match status" value="4"/>
</dbReference>
<feature type="domain" description="DUF5107" evidence="5">
    <location>
        <begin position="52"/>
        <end position="351"/>
    </location>
</feature>
<evidence type="ECO:0000259" key="5">
    <source>
        <dbReference type="Pfam" id="PF17128"/>
    </source>
</evidence>
<organism evidence="6 7">
    <name type="scientific">Paludibaculum fermentans</name>
    <dbReference type="NCBI Taxonomy" id="1473598"/>
    <lineage>
        <taxon>Bacteria</taxon>
        <taxon>Pseudomonadati</taxon>
        <taxon>Acidobacteriota</taxon>
        <taxon>Terriglobia</taxon>
        <taxon>Bryobacterales</taxon>
        <taxon>Bryobacteraceae</taxon>
        <taxon>Paludibaculum</taxon>
    </lineage>
</organism>
<feature type="repeat" description="TPR" evidence="3">
    <location>
        <begin position="800"/>
        <end position="833"/>
    </location>
</feature>
<dbReference type="Pfam" id="PF17128">
    <property type="entry name" value="DUF5107"/>
    <property type="match status" value="1"/>
</dbReference>
<dbReference type="InterPro" id="IPR033396">
    <property type="entry name" value="DUF5107"/>
</dbReference>
<feature type="chain" id="PRO_5032708785" evidence="4">
    <location>
        <begin position="18"/>
        <end position="1092"/>
    </location>
</feature>
<reference evidence="6 7" key="1">
    <citation type="submission" date="2020-10" db="EMBL/GenBank/DDBJ databases">
        <title>Complete genome sequence of Paludibaculum fermentans P105T, a facultatively anaerobic acidobacterium capable of dissimilatory Fe(III) reduction.</title>
        <authorList>
            <person name="Dedysh S.N."/>
            <person name="Beletsky A.V."/>
            <person name="Kulichevskaya I.S."/>
            <person name="Mardanov A.V."/>
            <person name="Ravin N.V."/>
        </authorList>
    </citation>
    <scope>NUCLEOTIDE SEQUENCE [LARGE SCALE GENOMIC DNA]</scope>
    <source>
        <strain evidence="6 7">P105</strain>
    </source>
</reference>
<dbReference type="AlphaFoldDB" id="A0A7S7NL48"/>
<keyword evidence="1" id="KW-0677">Repeat</keyword>
<proteinExistence type="predicted"/>
<dbReference type="SMART" id="SM00028">
    <property type="entry name" value="TPR"/>
    <property type="match status" value="10"/>
</dbReference>
<keyword evidence="7" id="KW-1185">Reference proteome</keyword>
<feature type="signal peptide" evidence="4">
    <location>
        <begin position="1"/>
        <end position="17"/>
    </location>
</feature>
<dbReference type="InterPro" id="IPR019734">
    <property type="entry name" value="TPR_rpt"/>
</dbReference>
<dbReference type="PANTHER" id="PTHR45586">
    <property type="entry name" value="TPR REPEAT-CONTAINING PROTEIN PA4667"/>
    <property type="match status" value="1"/>
</dbReference>